<dbReference type="SUPFAM" id="SSF52402">
    <property type="entry name" value="Adenine nucleotide alpha hydrolases-like"/>
    <property type="match status" value="1"/>
</dbReference>
<dbReference type="Gene3D" id="3.60.20.10">
    <property type="entry name" value="Glutamine Phosphoribosylpyrophosphate, subunit 1, domain 1"/>
    <property type="match status" value="1"/>
</dbReference>
<dbReference type="GO" id="GO:0004066">
    <property type="term" value="F:asparagine synthase (glutamine-hydrolyzing) activity"/>
    <property type="evidence" value="ECO:0007669"/>
    <property type="project" value="UniProtKB-EC"/>
</dbReference>
<dbReference type="SUPFAM" id="SSF56235">
    <property type="entry name" value="N-terminal nucleophile aminohydrolases (Ntn hydrolases)"/>
    <property type="match status" value="1"/>
</dbReference>
<dbReference type="PIRSF" id="PIRSF001589">
    <property type="entry name" value="Asn_synthetase_glu-h"/>
    <property type="match status" value="1"/>
</dbReference>
<name>A0ABX7M9S5_9RHOO</name>
<sequence length="617" mass="67656">MCGIAGYFGTRPLSGAAAEAMFAAIARRGPDANHAVCWRDGQRGSEPAGAQRALMHARLSIRDPRPEADQPMGNADGSLWICYNGEVYGWEDERRALEAQGATFRTTSDTEFILRGYEAWGIEALLPKLRGMFAFALLDLRSGTLHLVRDRMGLKPMVYHHDEASRTLAFGSLVRSVLPAVPPAERDFDPEGIDAYLAHRTIPAPRTVFRAIRRLENAHRIEFDLASGRLTKRRYWQPTPNGRDPAEVLDEAVRLRTVADRPVGVFLSGGIDSSVVASRLALQGYTNIESFTAGFDDAAMDESALAAQIAASLGLPNNRIAMASDVSGDFEQVVADLDEPFADPSAFPTWALAREVSKSVKVVLCGDGGDEMFAGYKRYRQHLRSAWRRHLPAAAALRPAGNVTPGKAERLRLEASLSWPDAWSLRFSGFSATEREGLQPVLGRVPAHRWRAAEIGNTDPLGMLLELDRLNYLPEYILRKADLTTMAHGLEGRAPLIDHVFVESLASLPSGQRFTQPAKAWLAGRCPPCQSLGLLTMKKRGFNPPIRALVREGLAARLPGFGARLSHASDGQLDAAAIEQYVEAWRKDGSLSEGLLQLLMLDESLRQLGRLRSAIHG</sequence>
<dbReference type="InterPro" id="IPR033738">
    <property type="entry name" value="AsnB_N"/>
</dbReference>
<evidence type="ECO:0000256" key="7">
    <source>
        <dbReference type="ARBA" id="ARBA00048741"/>
    </source>
</evidence>
<dbReference type="InterPro" id="IPR017932">
    <property type="entry name" value="GATase_2_dom"/>
</dbReference>
<dbReference type="Gene3D" id="3.40.50.620">
    <property type="entry name" value="HUPs"/>
    <property type="match status" value="1"/>
</dbReference>
<dbReference type="InterPro" id="IPR029055">
    <property type="entry name" value="Ntn_hydrolases_N"/>
</dbReference>
<keyword evidence="10" id="KW-1185">Reference proteome</keyword>
<evidence type="ECO:0000256" key="5">
    <source>
        <dbReference type="ARBA" id="ARBA00022840"/>
    </source>
</evidence>
<keyword evidence="9" id="KW-0436">Ligase</keyword>
<protein>
    <recommendedName>
        <fullName evidence="3">asparagine synthase (glutamine-hydrolyzing)</fullName>
        <ecNumber evidence="3">6.3.5.4</ecNumber>
    </recommendedName>
</protein>
<accession>A0ABX7M9S5</accession>
<evidence type="ECO:0000256" key="4">
    <source>
        <dbReference type="ARBA" id="ARBA00022741"/>
    </source>
</evidence>
<evidence type="ECO:0000256" key="6">
    <source>
        <dbReference type="ARBA" id="ARBA00022962"/>
    </source>
</evidence>
<gene>
    <name evidence="9" type="primary">asnB</name>
    <name evidence="9" type="ORF">JY500_03080</name>
</gene>
<dbReference type="RefSeq" id="WP_206255039.1">
    <property type="nucleotide sequence ID" value="NZ_CP071060.1"/>
</dbReference>
<dbReference type="CDD" id="cd00712">
    <property type="entry name" value="AsnB"/>
    <property type="match status" value="1"/>
</dbReference>
<reference evidence="9 10" key="1">
    <citation type="submission" date="2021-02" db="EMBL/GenBank/DDBJ databases">
        <title>Niveibacterium changnyeongensis HC41.</title>
        <authorList>
            <person name="Kang M."/>
        </authorList>
    </citation>
    <scope>NUCLEOTIDE SEQUENCE [LARGE SCALE GENOMIC DNA]</scope>
    <source>
        <strain evidence="9 10">HC41</strain>
    </source>
</reference>
<dbReference type="InterPro" id="IPR014729">
    <property type="entry name" value="Rossmann-like_a/b/a_fold"/>
</dbReference>
<dbReference type="InterPro" id="IPR001962">
    <property type="entry name" value="Asn_synthase"/>
</dbReference>
<dbReference type="Pfam" id="PF13522">
    <property type="entry name" value="GATase_6"/>
    <property type="match status" value="1"/>
</dbReference>
<evidence type="ECO:0000313" key="9">
    <source>
        <dbReference type="EMBL" id="QSI77656.1"/>
    </source>
</evidence>
<dbReference type="CDD" id="cd01991">
    <property type="entry name" value="Asn_synthase_B_C"/>
    <property type="match status" value="1"/>
</dbReference>
<proteinExistence type="inferred from homology"/>
<dbReference type="PROSITE" id="PS51278">
    <property type="entry name" value="GATASE_TYPE_2"/>
    <property type="match status" value="1"/>
</dbReference>
<dbReference type="InterPro" id="IPR006426">
    <property type="entry name" value="Asn_synth_AEB"/>
</dbReference>
<dbReference type="Pfam" id="PF00733">
    <property type="entry name" value="Asn_synthase"/>
    <property type="match status" value="1"/>
</dbReference>
<evidence type="ECO:0000256" key="1">
    <source>
        <dbReference type="ARBA" id="ARBA00005187"/>
    </source>
</evidence>
<dbReference type="EC" id="6.3.5.4" evidence="3"/>
<dbReference type="EMBL" id="CP071060">
    <property type="protein sequence ID" value="QSI77656.1"/>
    <property type="molecule type" value="Genomic_DNA"/>
</dbReference>
<comment type="similarity">
    <text evidence="2">Belongs to the asparagine synthetase family.</text>
</comment>
<evidence type="ECO:0000259" key="8">
    <source>
        <dbReference type="PROSITE" id="PS51278"/>
    </source>
</evidence>
<evidence type="ECO:0000256" key="3">
    <source>
        <dbReference type="ARBA" id="ARBA00012737"/>
    </source>
</evidence>
<organism evidence="9 10">
    <name type="scientific">Niveibacterium microcysteis</name>
    <dbReference type="NCBI Taxonomy" id="2811415"/>
    <lineage>
        <taxon>Bacteria</taxon>
        <taxon>Pseudomonadati</taxon>
        <taxon>Pseudomonadota</taxon>
        <taxon>Betaproteobacteria</taxon>
        <taxon>Rhodocyclales</taxon>
        <taxon>Rhodocyclaceae</taxon>
        <taxon>Niveibacterium</taxon>
    </lineage>
</organism>
<keyword evidence="6" id="KW-0315">Glutamine amidotransferase</keyword>
<comment type="pathway">
    <text evidence="1">Amino-acid biosynthesis; L-asparagine biosynthesis; L-asparagine from L-aspartate (L-Gln route): step 1/1.</text>
</comment>
<dbReference type="PANTHER" id="PTHR43284">
    <property type="entry name" value="ASPARAGINE SYNTHETASE (GLUTAMINE-HYDROLYZING)"/>
    <property type="match status" value="1"/>
</dbReference>
<evidence type="ECO:0000313" key="10">
    <source>
        <dbReference type="Proteomes" id="UP000663570"/>
    </source>
</evidence>
<dbReference type="NCBIfam" id="TIGR01536">
    <property type="entry name" value="asn_synth_AEB"/>
    <property type="match status" value="1"/>
</dbReference>
<feature type="domain" description="Glutamine amidotransferase type-2" evidence="8">
    <location>
        <begin position="2"/>
        <end position="226"/>
    </location>
</feature>
<dbReference type="PANTHER" id="PTHR43284:SF1">
    <property type="entry name" value="ASPARAGINE SYNTHETASE"/>
    <property type="match status" value="1"/>
</dbReference>
<comment type="catalytic activity">
    <reaction evidence="7">
        <text>L-aspartate + L-glutamine + ATP + H2O = L-asparagine + L-glutamate + AMP + diphosphate + H(+)</text>
        <dbReference type="Rhea" id="RHEA:12228"/>
        <dbReference type="ChEBI" id="CHEBI:15377"/>
        <dbReference type="ChEBI" id="CHEBI:15378"/>
        <dbReference type="ChEBI" id="CHEBI:29985"/>
        <dbReference type="ChEBI" id="CHEBI:29991"/>
        <dbReference type="ChEBI" id="CHEBI:30616"/>
        <dbReference type="ChEBI" id="CHEBI:33019"/>
        <dbReference type="ChEBI" id="CHEBI:58048"/>
        <dbReference type="ChEBI" id="CHEBI:58359"/>
        <dbReference type="ChEBI" id="CHEBI:456215"/>
        <dbReference type="EC" id="6.3.5.4"/>
    </reaction>
</comment>
<evidence type="ECO:0000256" key="2">
    <source>
        <dbReference type="ARBA" id="ARBA00005752"/>
    </source>
</evidence>
<dbReference type="InterPro" id="IPR051786">
    <property type="entry name" value="ASN_synthetase/amidase"/>
</dbReference>
<dbReference type="Proteomes" id="UP000663570">
    <property type="component" value="Chromosome"/>
</dbReference>
<keyword evidence="4" id="KW-0547">Nucleotide-binding</keyword>
<keyword evidence="5" id="KW-0067">ATP-binding</keyword>